<evidence type="ECO:0000313" key="1">
    <source>
        <dbReference type="EMBL" id="AHB59320.1"/>
    </source>
</evidence>
<sequence>MIYMVLRKDDILKGINDPELVEIKALGGEIPLRPLSKVEWSKIEKIEAKAYGIFEANETAKRGKRQLRDGMMETRGKINLEKQAKAEFEGKLEALYLSMNNTHHECDEWTKSDIQSLKVDAFDEIFEKVRDLSGVNIKGDEAKEIEKFPEDG</sequence>
<reference evidence="1" key="1">
    <citation type="submission" date="2013-08" db="EMBL/GenBank/DDBJ databases">
        <title>Isolation of the lytic archeophage Drs3 infecting Methanobacterium formicicum.</title>
        <authorList>
            <person name="Wolf S."/>
            <person name="Reetz J."/>
            <person name="Hoffmann K."/>
            <person name="Kern T."/>
            <person name="Rother M."/>
        </authorList>
    </citation>
    <scope>NUCLEOTIDE SEQUENCE</scope>
    <source>
        <strain evidence="1">Drs3</strain>
    </source>
</reference>
<name>V5T690_9CAUD</name>
<dbReference type="EMBL" id="KF591394">
    <property type="protein sequence ID" value="AHB59320.1"/>
    <property type="molecule type" value="Genomic_DNA"/>
</dbReference>
<organism evidence="1">
    <name type="scientific">Methanobacterium virus Drs3</name>
    <dbReference type="NCBI Taxonomy" id="1430441"/>
    <lineage>
        <taxon>Viruses</taxon>
        <taxon>Duplodnaviria</taxon>
        <taxon>Heunggongvirae</taxon>
        <taxon>Uroviricota</taxon>
        <taxon>Caudoviricetes</taxon>
        <taxon>Methanobavirales</taxon>
        <taxon>Anaerodiviridae</taxon>
        <taxon>Metforvirus</taxon>
        <taxon>Metforvirus limi</taxon>
        <taxon>Metforvirus Drs3</taxon>
    </lineage>
</organism>
<proteinExistence type="predicted"/>
<accession>V5T690</accession>
<protein>
    <submittedName>
        <fullName evidence="1">Uncharacterized protein</fullName>
    </submittedName>
</protein>